<protein>
    <submittedName>
        <fullName evidence="2">Uncharacterized protein</fullName>
    </submittedName>
</protein>
<sequence>MQTSDGSGVDSNANSVNPTNDARHASNVGDPLTQSQAEFWYLVECQGCEELAHSLKMIHDLALYHSDIPCDKAEKSALFDVKVLWEGFEKMGAKV</sequence>
<reference evidence="2" key="1">
    <citation type="submission" date="2022-11" db="EMBL/GenBank/DDBJ databases">
        <title>Dyadobacter pollutisoli sp. nov., isolated from plastic dumped soil.</title>
        <authorList>
            <person name="Kim J.M."/>
            <person name="Kim K.R."/>
            <person name="Lee J.K."/>
            <person name="Hao L."/>
            <person name="Jeon C.O."/>
        </authorList>
    </citation>
    <scope>NUCLEOTIDE SEQUENCE</scope>
    <source>
        <strain evidence="2">U1</strain>
    </source>
</reference>
<evidence type="ECO:0000256" key="1">
    <source>
        <dbReference type="SAM" id="MobiDB-lite"/>
    </source>
</evidence>
<keyword evidence="3" id="KW-1185">Reference proteome</keyword>
<dbReference type="EMBL" id="CP112998">
    <property type="protein sequence ID" value="WAC12532.1"/>
    <property type="molecule type" value="Genomic_DNA"/>
</dbReference>
<dbReference type="KEGG" id="dpf:ON006_00930"/>
<feature type="compositionally biased region" description="Polar residues" evidence="1">
    <location>
        <begin position="1"/>
        <end position="20"/>
    </location>
</feature>
<evidence type="ECO:0000313" key="3">
    <source>
        <dbReference type="Proteomes" id="UP001164653"/>
    </source>
</evidence>
<name>A0A9E8NCL7_9BACT</name>
<accession>A0A9E8NCL7</accession>
<feature type="region of interest" description="Disordered" evidence="1">
    <location>
        <begin position="1"/>
        <end position="29"/>
    </location>
</feature>
<dbReference type="AlphaFoldDB" id="A0A9E8NCL7"/>
<dbReference type="RefSeq" id="WP_244823232.1">
    <property type="nucleotide sequence ID" value="NZ_CP112998.1"/>
</dbReference>
<evidence type="ECO:0000313" key="2">
    <source>
        <dbReference type="EMBL" id="WAC12532.1"/>
    </source>
</evidence>
<gene>
    <name evidence="2" type="ORF">ON006_00930</name>
</gene>
<dbReference type="Proteomes" id="UP001164653">
    <property type="component" value="Chromosome"/>
</dbReference>
<proteinExistence type="predicted"/>
<organism evidence="2 3">
    <name type="scientific">Dyadobacter pollutisoli</name>
    <dbReference type="NCBI Taxonomy" id="2910158"/>
    <lineage>
        <taxon>Bacteria</taxon>
        <taxon>Pseudomonadati</taxon>
        <taxon>Bacteroidota</taxon>
        <taxon>Cytophagia</taxon>
        <taxon>Cytophagales</taxon>
        <taxon>Spirosomataceae</taxon>
        <taxon>Dyadobacter</taxon>
    </lineage>
</organism>